<dbReference type="InterPro" id="IPR008271">
    <property type="entry name" value="Ser/Thr_kinase_AS"/>
</dbReference>
<evidence type="ECO:0000256" key="2">
    <source>
        <dbReference type="ARBA" id="ARBA00022840"/>
    </source>
</evidence>
<evidence type="ECO:0000313" key="6">
    <source>
        <dbReference type="Proteomes" id="UP001163823"/>
    </source>
</evidence>
<dbReference type="GO" id="GO:0004672">
    <property type="term" value="F:protein kinase activity"/>
    <property type="evidence" value="ECO:0007669"/>
    <property type="project" value="InterPro"/>
</dbReference>
<dbReference type="PROSITE" id="PS50011">
    <property type="entry name" value="PROTEIN_KINASE_DOM"/>
    <property type="match status" value="1"/>
</dbReference>
<keyword evidence="5" id="KW-0418">Kinase</keyword>
<feature type="domain" description="Protein kinase" evidence="4">
    <location>
        <begin position="197"/>
        <end position="473"/>
    </location>
</feature>
<dbReference type="InterPro" id="IPR000719">
    <property type="entry name" value="Prot_kinase_dom"/>
</dbReference>
<dbReference type="PANTHER" id="PTHR27001:SF721">
    <property type="entry name" value="DUAL-SPECIFICITY KINASE DOMAIN PROTEIN"/>
    <property type="match status" value="1"/>
</dbReference>
<evidence type="ECO:0000313" key="5">
    <source>
        <dbReference type="EMBL" id="KAJ7960467.1"/>
    </source>
</evidence>
<dbReference type="InterPro" id="IPR001245">
    <property type="entry name" value="Ser-Thr/Tyr_kinase_cat_dom"/>
</dbReference>
<dbReference type="SMART" id="SM00220">
    <property type="entry name" value="S_TKc"/>
    <property type="match status" value="1"/>
</dbReference>
<reference evidence="5" key="1">
    <citation type="journal article" date="2023" name="Science">
        <title>Elucidation of the pathway for biosynthesis of saponin adjuvants from the soapbark tree.</title>
        <authorList>
            <person name="Reed J."/>
            <person name="Orme A."/>
            <person name="El-Demerdash A."/>
            <person name="Owen C."/>
            <person name="Martin L.B.B."/>
            <person name="Misra R.C."/>
            <person name="Kikuchi S."/>
            <person name="Rejzek M."/>
            <person name="Martin A.C."/>
            <person name="Harkess A."/>
            <person name="Leebens-Mack J."/>
            <person name="Louveau T."/>
            <person name="Stephenson M.J."/>
            <person name="Osbourn A."/>
        </authorList>
    </citation>
    <scope>NUCLEOTIDE SEQUENCE</scope>
    <source>
        <strain evidence="5">S10</strain>
    </source>
</reference>
<dbReference type="InterPro" id="IPR011009">
    <property type="entry name" value="Kinase-like_dom_sf"/>
</dbReference>
<dbReference type="Gene3D" id="1.10.510.10">
    <property type="entry name" value="Transferase(Phosphotransferase) domain 1"/>
    <property type="match status" value="1"/>
</dbReference>
<keyword evidence="2" id="KW-0067">ATP-binding</keyword>
<proteinExistence type="predicted"/>
<organism evidence="5 6">
    <name type="scientific">Quillaja saponaria</name>
    <name type="common">Soap bark tree</name>
    <dbReference type="NCBI Taxonomy" id="32244"/>
    <lineage>
        <taxon>Eukaryota</taxon>
        <taxon>Viridiplantae</taxon>
        <taxon>Streptophyta</taxon>
        <taxon>Embryophyta</taxon>
        <taxon>Tracheophyta</taxon>
        <taxon>Spermatophyta</taxon>
        <taxon>Magnoliopsida</taxon>
        <taxon>eudicotyledons</taxon>
        <taxon>Gunneridae</taxon>
        <taxon>Pentapetalae</taxon>
        <taxon>rosids</taxon>
        <taxon>fabids</taxon>
        <taxon>Fabales</taxon>
        <taxon>Quillajaceae</taxon>
        <taxon>Quillaja</taxon>
    </lineage>
</organism>
<dbReference type="KEGG" id="qsa:O6P43_020904"/>
<feature type="compositionally biased region" description="Polar residues" evidence="3">
    <location>
        <begin position="532"/>
        <end position="549"/>
    </location>
</feature>
<protein>
    <submittedName>
        <fullName evidence="5">Serine-threonine protein kinase</fullName>
    </submittedName>
</protein>
<gene>
    <name evidence="5" type="ORF">O6P43_020904</name>
</gene>
<dbReference type="GO" id="GO:0005886">
    <property type="term" value="C:plasma membrane"/>
    <property type="evidence" value="ECO:0007669"/>
    <property type="project" value="TreeGrafter"/>
</dbReference>
<dbReference type="Proteomes" id="UP001163823">
    <property type="component" value="Chromosome 8"/>
</dbReference>
<accession>A0AAD7LM73</accession>
<keyword evidence="6" id="KW-1185">Reference proteome</keyword>
<dbReference type="Gene3D" id="3.30.200.20">
    <property type="entry name" value="Phosphorylase Kinase, domain 1"/>
    <property type="match status" value="1"/>
</dbReference>
<evidence type="ECO:0000256" key="1">
    <source>
        <dbReference type="ARBA" id="ARBA00022741"/>
    </source>
</evidence>
<dbReference type="PROSITE" id="PS00108">
    <property type="entry name" value="PROTEIN_KINASE_ST"/>
    <property type="match status" value="1"/>
</dbReference>
<dbReference type="AlphaFoldDB" id="A0AAD7LM73"/>
<dbReference type="Pfam" id="PF07714">
    <property type="entry name" value="PK_Tyr_Ser-Thr"/>
    <property type="match status" value="1"/>
</dbReference>
<name>A0AAD7LM73_QUISA</name>
<comment type="caution">
    <text evidence="5">The sequence shown here is derived from an EMBL/GenBank/DDBJ whole genome shotgun (WGS) entry which is preliminary data.</text>
</comment>
<dbReference type="PANTHER" id="PTHR27001">
    <property type="entry name" value="OS01G0253100 PROTEIN"/>
    <property type="match status" value="1"/>
</dbReference>
<sequence length="572" mass="64817">MLGANQRIINIEAARKKEEYQNNKELVEISRLCETQQVHFKIEVARGLSPKAVALETAQNLNATWVILDRQMKKDRKYFLEKLSCGISRMKHNQTIEQLRGPKVTKNSILPKEIESNIQVAYDEMVPGYPDEDDLFSIDIFPKSQTEANRLSLDQEQAQGSCQKDRLDGQSGDWETPMCSICKHRWPLIGWNRDFTYEELKAATEGFSVKNSLSDLTFQGQIGTSKLKIVVKKQKSISFDQGKKELKSLVQSLIKARHKNVAMMLGSSTEENHPLIVYEYVCSGSLDKYLSKGESSRSLTWTERVKVAIGASRGLRYLHENNIIHGDVKPSNILLTHDFEPLLVDFGFHREKHDFEQSPRDKNVGDFGYLAPEYLESGKLSTETDVYSFGMVLLELISGQRIKEKMSREKSLLEWAKPLLEERKYQELVDPKISSSCDVHQLLWLVRVTEQCLNKNPEKRLAINLVVSILECITENQSCCVTEDSSLAKSNLTRSVSTISGSQSIKGTPEQDHLSTNLNQKISQKDLALQLKSSTSSSTNVGKIPSNSGRGRKMEGTKSRRQGQILYMEMLS</sequence>
<evidence type="ECO:0000256" key="3">
    <source>
        <dbReference type="SAM" id="MobiDB-lite"/>
    </source>
</evidence>
<keyword evidence="1" id="KW-0547">Nucleotide-binding</keyword>
<dbReference type="EMBL" id="JARAOO010000008">
    <property type="protein sequence ID" value="KAJ7960467.1"/>
    <property type="molecule type" value="Genomic_DNA"/>
</dbReference>
<feature type="region of interest" description="Disordered" evidence="3">
    <location>
        <begin position="532"/>
        <end position="572"/>
    </location>
</feature>
<dbReference type="GO" id="GO:0005524">
    <property type="term" value="F:ATP binding"/>
    <property type="evidence" value="ECO:0007669"/>
    <property type="project" value="UniProtKB-KW"/>
</dbReference>
<evidence type="ECO:0000259" key="4">
    <source>
        <dbReference type="PROSITE" id="PS50011"/>
    </source>
</evidence>
<keyword evidence="5" id="KW-0808">Transferase</keyword>
<dbReference type="SUPFAM" id="SSF56112">
    <property type="entry name" value="Protein kinase-like (PK-like)"/>
    <property type="match status" value="1"/>
</dbReference>